<keyword evidence="2" id="KW-1185">Reference proteome</keyword>
<comment type="caution">
    <text evidence="1">The sequence shown here is derived from an EMBL/GenBank/DDBJ whole genome shotgun (WGS) entry which is preliminary data.</text>
</comment>
<evidence type="ECO:0000313" key="2">
    <source>
        <dbReference type="Proteomes" id="UP000240987"/>
    </source>
</evidence>
<organism evidence="1 2">
    <name type="scientific">Photobacterium frigidiphilum</name>
    <dbReference type="NCBI Taxonomy" id="264736"/>
    <lineage>
        <taxon>Bacteria</taxon>
        <taxon>Pseudomonadati</taxon>
        <taxon>Pseudomonadota</taxon>
        <taxon>Gammaproteobacteria</taxon>
        <taxon>Vibrionales</taxon>
        <taxon>Vibrionaceae</taxon>
        <taxon>Photobacterium</taxon>
    </lineage>
</organism>
<sequence length="388" mass="45129">MRLAEDTQTINDESQVLVLDLTPFGFKFSLKLWPWDQQLLLKREYTNGDIESLEGNIGFSIDQIAFTPGGDEWIASIPPLLVDRVKPFPETSIYMLSLAASNRNARQLLELRPALLYLICNEYPLDREKSLELCQYGQREILRILGFSHSKAALRFLDRLDITFDTRSSHTLVTRLLHPIAERYRLFSHYPIITHQSLQLDMVLPGLTGSNLAINLSESKLKSRVKLPTLLNDTLMMGVNLGLAEPMRYLRKLRTIEDVSTLHDSWIRAQNRKHYVPCPTHKKPYQIVFTGTEYIQPLTSYFELRDEGEEQRHCVGAYHARVLNDEYQVFKVTAPERVTMGVRMIRRPDGRKYYEIDQVQAKCNRRPLEETLQTLYAWLEGEKQRMNL</sequence>
<dbReference type="OrthoDB" id="5816009at2"/>
<dbReference type="InterPro" id="IPR025586">
    <property type="entry name" value="PcfJ"/>
</dbReference>
<evidence type="ECO:0008006" key="3">
    <source>
        <dbReference type="Google" id="ProtNLM"/>
    </source>
</evidence>
<protein>
    <recommendedName>
        <fullName evidence="3">PcfJ-like protein</fullName>
    </recommendedName>
</protein>
<accession>A0A2T3J8D0</accession>
<proteinExistence type="predicted"/>
<reference evidence="1 2" key="1">
    <citation type="submission" date="2018-01" db="EMBL/GenBank/DDBJ databases">
        <title>Whole genome sequencing of Histamine producing bacteria.</title>
        <authorList>
            <person name="Butler K."/>
        </authorList>
    </citation>
    <scope>NUCLEOTIDE SEQUENCE [LARGE SCALE GENOMIC DNA]</scope>
    <source>
        <strain evidence="1 2">JCM 12947</strain>
    </source>
</reference>
<name>A0A2T3J8D0_9GAMM</name>
<dbReference type="RefSeq" id="WP_107245125.1">
    <property type="nucleotide sequence ID" value="NZ_PYMJ01000037.1"/>
</dbReference>
<evidence type="ECO:0000313" key="1">
    <source>
        <dbReference type="EMBL" id="PSU45048.1"/>
    </source>
</evidence>
<gene>
    <name evidence="1" type="ORF">C9J12_24620</name>
</gene>
<dbReference type="AlphaFoldDB" id="A0A2T3J8D0"/>
<dbReference type="EMBL" id="PYMJ01000037">
    <property type="protein sequence ID" value="PSU45048.1"/>
    <property type="molecule type" value="Genomic_DNA"/>
</dbReference>
<dbReference type="Proteomes" id="UP000240987">
    <property type="component" value="Unassembled WGS sequence"/>
</dbReference>
<dbReference type="Pfam" id="PF14284">
    <property type="entry name" value="PcfJ"/>
    <property type="match status" value="1"/>
</dbReference>